<dbReference type="UniPathway" id="UPA00333">
    <property type="reaction ID" value="UER00454"/>
</dbReference>
<comment type="pathway">
    <text evidence="3">Amino-acid degradation; L-tryptophan degradation via kynurenine pathway; L-kynurenine from L-tryptophan: step 2/2.</text>
</comment>
<accession>A0A093V5N2</accession>
<dbReference type="eggNOG" id="ENOG502SAGV">
    <property type="taxonomic scope" value="Eukaryota"/>
</dbReference>
<gene>
    <name evidence="4" type="ORF">GQ26_0142560</name>
</gene>
<dbReference type="InterPro" id="IPR050300">
    <property type="entry name" value="GDXG_lipolytic_enzyme"/>
</dbReference>
<dbReference type="InterPro" id="IPR027519">
    <property type="entry name" value="KFase_ver/fungi-typ"/>
</dbReference>
<organism evidence="4">
    <name type="scientific">Talaromyces marneffei PM1</name>
    <dbReference type="NCBI Taxonomy" id="1077442"/>
    <lineage>
        <taxon>Eukaryota</taxon>
        <taxon>Fungi</taxon>
        <taxon>Dikarya</taxon>
        <taxon>Ascomycota</taxon>
        <taxon>Pezizomycotina</taxon>
        <taxon>Eurotiomycetes</taxon>
        <taxon>Eurotiomycetidae</taxon>
        <taxon>Eurotiales</taxon>
        <taxon>Trichocomaceae</taxon>
        <taxon>Talaromyces</taxon>
        <taxon>Talaromyces sect. Talaromyces</taxon>
    </lineage>
</organism>
<dbReference type="PANTHER" id="PTHR48081:SF33">
    <property type="entry name" value="KYNURENINE FORMAMIDASE"/>
    <property type="match status" value="1"/>
</dbReference>
<comment type="subunit">
    <text evidence="3">Homodimer.</text>
</comment>
<protein>
    <recommendedName>
        <fullName evidence="3">Kynurenine formamidase</fullName>
        <shortName evidence="3">KFA</shortName>
        <shortName evidence="3">KFase</shortName>
        <ecNumber evidence="3">3.5.1.9</ecNumber>
    </recommendedName>
    <alternativeName>
        <fullName evidence="3">Arylformamidase</fullName>
    </alternativeName>
    <alternativeName>
        <fullName evidence="3">N-formylkynurenine formamidase</fullName>
        <shortName evidence="3">FKF</shortName>
    </alternativeName>
</protein>
<comment type="catalytic activity">
    <reaction evidence="3">
        <text>N-formyl-L-kynurenine + H2O = L-kynurenine + formate + H(+)</text>
        <dbReference type="Rhea" id="RHEA:13009"/>
        <dbReference type="ChEBI" id="CHEBI:15377"/>
        <dbReference type="ChEBI" id="CHEBI:15378"/>
        <dbReference type="ChEBI" id="CHEBI:15740"/>
        <dbReference type="ChEBI" id="CHEBI:57959"/>
        <dbReference type="ChEBI" id="CHEBI:58629"/>
        <dbReference type="EC" id="3.5.1.9"/>
    </reaction>
</comment>
<dbReference type="HOGENOM" id="CLU_016852_0_0_1"/>
<feature type="active site" description="Nucleophile" evidence="3">
    <location>
        <position position="132"/>
    </location>
</feature>
<evidence type="ECO:0000313" key="4">
    <source>
        <dbReference type="EMBL" id="KFX47882.1"/>
    </source>
</evidence>
<feature type="short sequence motif" description="HGGXW" evidence="3">
    <location>
        <begin position="38"/>
        <end position="42"/>
    </location>
</feature>
<sequence>MAQPETFSYGPHELQKIHVYKAEDSPQDKDLLWVIYIHGGAWRDNTVLANSFLATYSILTQNSLIQTQVAGFASIDYRLSPHPNAPQDPSTTPSSQLRAARHPEHFHDVQAAIAFLQDKYAFGDRYMLIGHSCGATLSFQVVMNKVLGANITTIPKPRAIAGVCGIYDLGLLRNDFKHIKIYEDFIKGAFGADEGLWEGVSPAKVTDTNGVAAGWENGQVAVLASSTGDSLINQPQTDDMLQVLKQWQGLAQGRDVVEIYDLMEDHDDVWGKGEELARVIVKTVQILSEKNAI</sequence>
<keyword evidence="2 3" id="KW-0823">Tryptophan catabolism</keyword>
<dbReference type="SUPFAM" id="SSF53474">
    <property type="entry name" value="alpha/beta-Hydrolases"/>
    <property type="match status" value="1"/>
</dbReference>
<dbReference type="EMBL" id="JPOX01000014">
    <property type="protein sequence ID" value="KFX47882.1"/>
    <property type="molecule type" value="Genomic_DNA"/>
</dbReference>
<proteinExistence type="inferred from homology"/>
<evidence type="ECO:0000256" key="3">
    <source>
        <dbReference type="HAMAP-Rule" id="MF_03014"/>
    </source>
</evidence>
<dbReference type="EC" id="3.5.1.9" evidence="3"/>
<comment type="similarity">
    <text evidence="3">Belongs to the kynurenine formamidase family.</text>
</comment>
<dbReference type="ESTHER" id="penmq-b6qrx8">
    <property type="family name" value="Kynurenine-formamidase"/>
</dbReference>
<dbReference type="GO" id="GO:0004061">
    <property type="term" value="F:arylformamidase activity"/>
    <property type="evidence" value="ECO:0007669"/>
    <property type="project" value="UniProtKB-UniRule"/>
</dbReference>
<comment type="function">
    <text evidence="3">Catalyzes the hydrolysis of N-formyl-L-kynurenine to L-kynurenine, the second step in the kynurenine pathway of tryptophan degradation. Kynurenine may be further oxidized to nicotinic acid, NAD(H) and NADP(H). Required for elimination of toxic metabolites.</text>
</comment>
<comment type="domain">
    <text evidence="3">The main chain amide nitrogen atoms of the second glycine and its adjacent residue in the HGGXW motif define the oxyanion hole, and stabilize the oxyanion that forms during the nucleophilic attack by the catalytic serine during substrate cleavage.</text>
</comment>
<reference evidence="4" key="1">
    <citation type="journal article" date="2014" name="PLoS Genet.">
        <title>Signature Gene Expression Reveals Novel Clues to the Molecular Mechanisms of Dimorphic Transition in Penicillium marneffei.</title>
        <authorList>
            <person name="Yang E."/>
            <person name="Wang G."/>
            <person name="Cai J."/>
            <person name="Woo P.C."/>
            <person name="Lau S.K."/>
            <person name="Yuen K.-Y."/>
            <person name="Chow W.-N."/>
            <person name="Lin X."/>
        </authorList>
    </citation>
    <scope>NUCLEOTIDE SEQUENCE [LARGE SCALE GENOMIC DNA]</scope>
    <source>
        <strain evidence="4">PM1</strain>
    </source>
</reference>
<evidence type="ECO:0000256" key="1">
    <source>
        <dbReference type="ARBA" id="ARBA00022801"/>
    </source>
</evidence>
<dbReference type="HAMAP" id="MF_03014">
    <property type="entry name" value="KFase"/>
    <property type="match status" value="1"/>
</dbReference>
<dbReference type="AlphaFoldDB" id="A0A093V5N2"/>
<dbReference type="InterPro" id="IPR029058">
    <property type="entry name" value="AB_hydrolase_fold"/>
</dbReference>
<keyword evidence="1 3" id="KW-0378">Hydrolase</keyword>
<dbReference type="GO" id="GO:0019441">
    <property type="term" value="P:L-tryptophan catabolic process to kynurenine"/>
    <property type="evidence" value="ECO:0007669"/>
    <property type="project" value="UniProtKB-UniRule"/>
</dbReference>
<dbReference type="Gene3D" id="3.40.50.1820">
    <property type="entry name" value="alpha/beta hydrolase"/>
    <property type="match status" value="1"/>
</dbReference>
<dbReference type="PANTHER" id="PTHR48081">
    <property type="entry name" value="AB HYDROLASE SUPERFAMILY PROTEIN C4A8.06C"/>
    <property type="match status" value="1"/>
</dbReference>
<feature type="active site" evidence="3">
    <location>
        <position position="266"/>
    </location>
</feature>
<name>A0A093V5N2_TALMA</name>
<evidence type="ECO:0000256" key="2">
    <source>
        <dbReference type="ARBA" id="ARBA00023079"/>
    </source>
</evidence>
<comment type="caution">
    <text evidence="4">The sequence shown here is derived from an EMBL/GenBank/DDBJ whole genome shotgun (WGS) entry which is preliminary data.</text>
</comment>
<feature type="active site" evidence="3">
    <location>
        <position position="229"/>
    </location>
</feature>
<dbReference type="GO" id="GO:0034354">
    <property type="term" value="P:'de novo' NAD+ biosynthetic process from L-tryptophan"/>
    <property type="evidence" value="ECO:0007669"/>
    <property type="project" value="UniProtKB-UniRule"/>
</dbReference>